<proteinExistence type="predicted"/>
<dbReference type="Gene3D" id="1.25.40.10">
    <property type="entry name" value="Tetratricopeptide repeat domain"/>
    <property type="match status" value="3"/>
</dbReference>
<dbReference type="PANTHER" id="PTHR44943">
    <property type="entry name" value="CELLULOSE SYNTHASE OPERON PROTEIN C"/>
    <property type="match status" value="1"/>
</dbReference>
<dbReference type="InterPro" id="IPR011990">
    <property type="entry name" value="TPR-like_helical_dom_sf"/>
</dbReference>
<dbReference type="AlphaFoldDB" id="A0A367ZQ98"/>
<evidence type="ECO:0000313" key="5">
    <source>
        <dbReference type="Proteomes" id="UP000252355"/>
    </source>
</evidence>
<feature type="repeat" description="TPR" evidence="3">
    <location>
        <begin position="209"/>
        <end position="242"/>
    </location>
</feature>
<evidence type="ECO:0008006" key="6">
    <source>
        <dbReference type="Google" id="ProtNLM"/>
    </source>
</evidence>
<organism evidence="4 5">
    <name type="scientific">Candidatus Ozemobacter sibiricus</name>
    <dbReference type="NCBI Taxonomy" id="2268124"/>
    <lineage>
        <taxon>Bacteria</taxon>
        <taxon>Candidatus Ozemobacteria</taxon>
        <taxon>Candidatus Ozemobacterales</taxon>
        <taxon>Candidatus Ozemobacteraceae</taxon>
        <taxon>Candidatus Ozemobacter</taxon>
    </lineage>
</organism>
<evidence type="ECO:0000256" key="2">
    <source>
        <dbReference type="ARBA" id="ARBA00022803"/>
    </source>
</evidence>
<name>A0A367ZQ98_9BACT</name>
<reference evidence="4 5" key="1">
    <citation type="submission" date="2018-05" db="EMBL/GenBank/DDBJ databases">
        <title>A metagenomic window into the 2 km-deep terrestrial subsurface aquifer revealed taxonomically and functionally diverse microbial community comprising novel uncultured bacterial lineages.</title>
        <authorList>
            <person name="Kadnikov V.V."/>
            <person name="Mardanov A.V."/>
            <person name="Beletsky A.V."/>
            <person name="Banks D."/>
            <person name="Pimenov N.V."/>
            <person name="Frank Y.A."/>
            <person name="Karnachuk O.V."/>
            <person name="Ravin N.V."/>
        </authorList>
    </citation>
    <scope>NUCLEOTIDE SEQUENCE [LARGE SCALE GENOMIC DNA]</scope>
    <source>
        <strain evidence="4">BY5</strain>
    </source>
</reference>
<feature type="repeat" description="TPR" evidence="3">
    <location>
        <begin position="101"/>
        <end position="134"/>
    </location>
</feature>
<evidence type="ECO:0000256" key="1">
    <source>
        <dbReference type="ARBA" id="ARBA00022737"/>
    </source>
</evidence>
<sequence>MTGTSGTSTYYSEGLLEELCEENRKKLAADPDNHVLRCSLANALTQLGRLEEALEEYRTLLNTHATPEYWNHYGKALLNAGQYERALAAFGEVLAAGCRWPDAHYHLALAFRGLGDLAEADRHLREAIALHPKYREALNERGQVLEALGRPDEALIEYKKVIALFFAEYQAQDADAYNYEISVLFDNPDLIEESIRQLRRFVQKFPGFADAHYKLGQALEAKGLHTEAKLAYRRALEINPRYETARQRFWKR</sequence>
<keyword evidence="1" id="KW-0677">Repeat</keyword>
<dbReference type="InterPro" id="IPR051685">
    <property type="entry name" value="Ycf3/AcsC/BcsC/TPR_MFPF"/>
</dbReference>
<keyword evidence="2 3" id="KW-0802">TPR repeat</keyword>
<dbReference type="EMBL" id="QOQW01000007">
    <property type="protein sequence ID" value="RCK80226.1"/>
    <property type="molecule type" value="Genomic_DNA"/>
</dbReference>
<dbReference type="PANTHER" id="PTHR44943:SF8">
    <property type="entry name" value="TPR REPEAT-CONTAINING PROTEIN MJ0263"/>
    <property type="match status" value="1"/>
</dbReference>
<gene>
    <name evidence="4" type="ORF">OZSIB_3408</name>
</gene>
<dbReference type="Pfam" id="PF14559">
    <property type="entry name" value="TPR_19"/>
    <property type="match status" value="1"/>
</dbReference>
<evidence type="ECO:0000313" key="4">
    <source>
        <dbReference type="EMBL" id="RCK80226.1"/>
    </source>
</evidence>
<dbReference type="SUPFAM" id="SSF48452">
    <property type="entry name" value="TPR-like"/>
    <property type="match status" value="1"/>
</dbReference>
<dbReference type="PROSITE" id="PS50005">
    <property type="entry name" value="TPR"/>
    <property type="match status" value="2"/>
</dbReference>
<comment type="caution">
    <text evidence="4">The sequence shown here is derived from an EMBL/GenBank/DDBJ whole genome shotgun (WGS) entry which is preliminary data.</text>
</comment>
<evidence type="ECO:0000256" key="3">
    <source>
        <dbReference type="PROSITE-ProRule" id="PRU00339"/>
    </source>
</evidence>
<dbReference type="Pfam" id="PF13432">
    <property type="entry name" value="TPR_16"/>
    <property type="match status" value="2"/>
</dbReference>
<protein>
    <recommendedName>
        <fullName evidence="6">Tetratricopeptide repeat protein</fullName>
    </recommendedName>
</protein>
<dbReference type="InterPro" id="IPR019734">
    <property type="entry name" value="TPR_rpt"/>
</dbReference>
<accession>A0A367ZQ98</accession>
<dbReference type="SMART" id="SM00028">
    <property type="entry name" value="TPR"/>
    <property type="match status" value="4"/>
</dbReference>
<dbReference type="Proteomes" id="UP000252355">
    <property type="component" value="Unassembled WGS sequence"/>
</dbReference>